<evidence type="ECO:0000313" key="2">
    <source>
        <dbReference type="Proteomes" id="UP001182556"/>
    </source>
</evidence>
<proteinExistence type="predicted"/>
<dbReference type="EMBL" id="JAODAN010000011">
    <property type="protein sequence ID" value="KAK1921417.1"/>
    <property type="molecule type" value="Genomic_DNA"/>
</dbReference>
<dbReference type="AlphaFoldDB" id="A0AAD9FQ15"/>
<accession>A0AAD9FQ15</accession>
<name>A0AAD9FQ15_PAPLA</name>
<dbReference type="Proteomes" id="UP001182556">
    <property type="component" value="Unassembled WGS sequence"/>
</dbReference>
<gene>
    <name evidence="1" type="ORF">DB88DRAFT_475290</name>
</gene>
<comment type="caution">
    <text evidence="1">The sequence shown here is derived from an EMBL/GenBank/DDBJ whole genome shotgun (WGS) entry which is preliminary data.</text>
</comment>
<sequence>MPSEQQYQGDVFPPPASVAEDLVEQLSYVIGEVVENERKRLERLSEPDPVPDDDTLLNNIMYNQKSFESLCQSMSDDLEQIVQEVGASAVASRDKETVDRVNNTLEGVASEFVNKFSDPSPQPPVRTAFLKTFPHAIRALTSKLMEVMDPRKLDKEYSDQGRGLIVQMTPSIDRGHQGLDVRSVSGSYSYPHTSGWEHHKDGGDCSHCHANVSETGTPMGIGRLPGCPLNSTSTFTSSGYASTAEGLGEEIS</sequence>
<reference evidence="1" key="1">
    <citation type="submission" date="2023-02" db="EMBL/GenBank/DDBJ databases">
        <title>Identification and recombinant expression of a fungal hydrolase from Papiliotrema laurentii that hydrolyzes apple cutin and clears colloidal polyester polyurethane.</title>
        <authorList>
            <consortium name="DOE Joint Genome Institute"/>
            <person name="Roman V.A."/>
            <person name="Bojanowski C."/>
            <person name="Crable B.R."/>
            <person name="Wagner D.N."/>
            <person name="Hung C.S."/>
            <person name="Nadeau L.J."/>
            <person name="Schratz L."/>
            <person name="Haridas S."/>
            <person name="Pangilinan J."/>
            <person name="Lipzen A."/>
            <person name="Na H."/>
            <person name="Yan M."/>
            <person name="Ng V."/>
            <person name="Grigoriev I.V."/>
            <person name="Spatafora J.W."/>
            <person name="Barlow D."/>
            <person name="Biffinger J."/>
            <person name="Kelley-Loughnane N."/>
            <person name="Varaljay V.A."/>
            <person name="Crookes-Goodson W.J."/>
        </authorList>
    </citation>
    <scope>NUCLEOTIDE SEQUENCE</scope>
    <source>
        <strain evidence="1">5307AH</strain>
    </source>
</reference>
<organism evidence="1 2">
    <name type="scientific">Papiliotrema laurentii</name>
    <name type="common">Cryptococcus laurentii</name>
    <dbReference type="NCBI Taxonomy" id="5418"/>
    <lineage>
        <taxon>Eukaryota</taxon>
        <taxon>Fungi</taxon>
        <taxon>Dikarya</taxon>
        <taxon>Basidiomycota</taxon>
        <taxon>Agaricomycotina</taxon>
        <taxon>Tremellomycetes</taxon>
        <taxon>Tremellales</taxon>
        <taxon>Rhynchogastremaceae</taxon>
        <taxon>Papiliotrema</taxon>
    </lineage>
</organism>
<protein>
    <submittedName>
        <fullName evidence="1">Uncharacterized protein</fullName>
    </submittedName>
</protein>
<keyword evidence="2" id="KW-1185">Reference proteome</keyword>
<evidence type="ECO:0000313" key="1">
    <source>
        <dbReference type="EMBL" id="KAK1921417.1"/>
    </source>
</evidence>